<feature type="chain" id="PRO_5045864530" evidence="2">
    <location>
        <begin position="25"/>
        <end position="321"/>
    </location>
</feature>
<dbReference type="PANTHER" id="PTHR30535">
    <property type="entry name" value="VITAMIN B12-BINDING PROTEIN"/>
    <property type="match status" value="1"/>
</dbReference>
<feature type="signal peptide" evidence="2">
    <location>
        <begin position="1"/>
        <end position="24"/>
    </location>
</feature>
<proteinExistence type="inferred from homology"/>
<evidence type="ECO:0000259" key="3">
    <source>
        <dbReference type="PROSITE" id="PS50983"/>
    </source>
</evidence>
<keyword evidence="2" id="KW-0732">Signal</keyword>
<dbReference type="RefSeq" id="WP_344782641.1">
    <property type="nucleotide sequence ID" value="NZ_BAAAZW010000004.1"/>
</dbReference>
<feature type="domain" description="Fe/B12 periplasmic-binding" evidence="3">
    <location>
        <begin position="52"/>
        <end position="321"/>
    </location>
</feature>
<dbReference type="PANTHER" id="PTHR30535:SF7">
    <property type="entry name" value="IRON(III) DICITRATE-BINDING PROTEIN"/>
    <property type="match status" value="1"/>
</dbReference>
<dbReference type="InterPro" id="IPR002491">
    <property type="entry name" value="ABC_transptr_periplasmic_BD"/>
</dbReference>
<protein>
    <submittedName>
        <fullName evidence="4">ABC transporter substrate-binding protein</fullName>
    </submittedName>
</protein>
<evidence type="ECO:0000256" key="2">
    <source>
        <dbReference type="SAM" id="SignalP"/>
    </source>
</evidence>
<evidence type="ECO:0000256" key="1">
    <source>
        <dbReference type="ARBA" id="ARBA00008814"/>
    </source>
</evidence>
<dbReference type="Proteomes" id="UP001418444">
    <property type="component" value="Unassembled WGS sequence"/>
</dbReference>
<dbReference type="SUPFAM" id="SSF53807">
    <property type="entry name" value="Helical backbone' metal receptor"/>
    <property type="match status" value="1"/>
</dbReference>
<comment type="caution">
    <text evidence="4">The sequence shown here is derived from an EMBL/GenBank/DDBJ whole genome shotgun (WGS) entry which is preliminary data.</text>
</comment>
<gene>
    <name evidence="4" type="ORF">GCM10022231_17140</name>
</gene>
<accession>A0ABP7P1Q0</accession>
<dbReference type="PROSITE" id="PS50983">
    <property type="entry name" value="FE_B12_PBP"/>
    <property type="match status" value="1"/>
</dbReference>
<sequence length="321" mass="33305">MRTLSSIAAVVAAAALTVSLTACGTDDSPQGTGAVTLQNCGRTVSLAAPATRGITVNQGATESALAIGAEKDLVGTAYLDDQIAPQFKEAYDSVPVLAPKYPDLETVLAAKPDLVAASYSSAFTDGGIGSRDEFAGLGIATYVSPFGCENKDDRPAPSWDAIAGEASDYGVLFGRTDEADRENQRMRETLAELKTADAGRGTSVLWWDAGTDTPSVGAGDGGPQLIIDAVGATNIFAGLSGNWTDASWEQVVKADPDVIVLIDALFSTAEDKKAYLESDPALQSLTAVKNESYLVVPFSESTPGPRTIDGAVKLSQYLGAR</sequence>
<keyword evidence="5" id="KW-1185">Reference proteome</keyword>
<reference evidence="5" key="1">
    <citation type="journal article" date="2019" name="Int. J. Syst. Evol. Microbiol.">
        <title>The Global Catalogue of Microorganisms (GCM) 10K type strain sequencing project: providing services to taxonomists for standard genome sequencing and annotation.</title>
        <authorList>
            <consortium name="The Broad Institute Genomics Platform"/>
            <consortium name="The Broad Institute Genome Sequencing Center for Infectious Disease"/>
            <person name="Wu L."/>
            <person name="Ma J."/>
        </authorList>
    </citation>
    <scope>NUCLEOTIDE SEQUENCE [LARGE SCALE GENOMIC DNA]</scope>
    <source>
        <strain evidence="5">JCM 16923</strain>
    </source>
</reference>
<dbReference type="Pfam" id="PF01497">
    <property type="entry name" value="Peripla_BP_2"/>
    <property type="match status" value="1"/>
</dbReference>
<name>A0ABP7P1Q0_9ACTN</name>
<dbReference type="InterPro" id="IPR050902">
    <property type="entry name" value="ABC_Transporter_SBP"/>
</dbReference>
<dbReference type="Gene3D" id="3.40.50.1980">
    <property type="entry name" value="Nitrogenase molybdenum iron protein domain"/>
    <property type="match status" value="2"/>
</dbReference>
<organism evidence="4 5">
    <name type="scientific">Gordonia caeni</name>
    <dbReference type="NCBI Taxonomy" id="1007097"/>
    <lineage>
        <taxon>Bacteria</taxon>
        <taxon>Bacillati</taxon>
        <taxon>Actinomycetota</taxon>
        <taxon>Actinomycetes</taxon>
        <taxon>Mycobacteriales</taxon>
        <taxon>Gordoniaceae</taxon>
        <taxon>Gordonia</taxon>
    </lineage>
</organism>
<dbReference type="EMBL" id="BAAAZW010000004">
    <property type="protein sequence ID" value="GAA3958244.1"/>
    <property type="molecule type" value="Genomic_DNA"/>
</dbReference>
<dbReference type="PROSITE" id="PS51257">
    <property type="entry name" value="PROKAR_LIPOPROTEIN"/>
    <property type="match status" value="1"/>
</dbReference>
<evidence type="ECO:0000313" key="4">
    <source>
        <dbReference type="EMBL" id="GAA3958244.1"/>
    </source>
</evidence>
<evidence type="ECO:0000313" key="5">
    <source>
        <dbReference type="Proteomes" id="UP001418444"/>
    </source>
</evidence>
<comment type="similarity">
    <text evidence="1">Belongs to the bacterial solute-binding protein 8 family.</text>
</comment>